<dbReference type="InterPro" id="IPR006195">
    <property type="entry name" value="aa-tRNA-synth_II"/>
</dbReference>
<evidence type="ECO:0000256" key="6">
    <source>
        <dbReference type="ARBA" id="ARBA00022598"/>
    </source>
</evidence>
<dbReference type="GO" id="GO:0004827">
    <property type="term" value="F:proline-tRNA ligase activity"/>
    <property type="evidence" value="ECO:0007669"/>
    <property type="project" value="UniProtKB-UniRule"/>
</dbReference>
<evidence type="ECO:0000256" key="8">
    <source>
        <dbReference type="ARBA" id="ARBA00022840"/>
    </source>
</evidence>
<dbReference type="InterPro" id="IPR036754">
    <property type="entry name" value="YbaK/aa-tRNA-synt-asso_dom_sf"/>
</dbReference>
<organism evidence="14 15">
    <name type="scientific">Candidatus Thalassospirochaeta sargassi</name>
    <dbReference type="NCBI Taxonomy" id="3119039"/>
    <lineage>
        <taxon>Bacteria</taxon>
        <taxon>Pseudomonadati</taxon>
        <taxon>Spirochaetota</taxon>
        <taxon>Spirochaetia</taxon>
        <taxon>Spirochaetales</taxon>
        <taxon>Spirochaetaceae</taxon>
        <taxon>Candidatus Thalassospirochaeta</taxon>
    </lineage>
</organism>
<evidence type="ECO:0000313" key="15">
    <source>
        <dbReference type="Proteomes" id="UP001221217"/>
    </source>
</evidence>
<dbReference type="PANTHER" id="PTHR42753">
    <property type="entry name" value="MITOCHONDRIAL RIBOSOME PROTEIN L39/PROLYL-TRNA LIGASE FAMILY MEMBER"/>
    <property type="match status" value="1"/>
</dbReference>
<dbReference type="AlphaFoldDB" id="A0AAJ1IBR6"/>
<evidence type="ECO:0000256" key="1">
    <source>
        <dbReference type="ARBA" id="ARBA00004496"/>
    </source>
</evidence>
<dbReference type="InterPro" id="IPR004154">
    <property type="entry name" value="Anticodon-bd"/>
</dbReference>
<proteinExistence type="predicted"/>
<dbReference type="Pfam" id="PF04073">
    <property type="entry name" value="tRNA_edit"/>
    <property type="match status" value="1"/>
</dbReference>
<dbReference type="InterPro" id="IPR002314">
    <property type="entry name" value="aa-tRNA-synt_IIb"/>
</dbReference>
<protein>
    <recommendedName>
        <fullName evidence="4 12">Proline--tRNA ligase</fullName>
        <ecNumber evidence="3 12">6.1.1.15</ecNumber>
    </recommendedName>
</protein>
<evidence type="ECO:0000256" key="5">
    <source>
        <dbReference type="ARBA" id="ARBA00022490"/>
    </source>
</evidence>
<dbReference type="GO" id="GO:0005524">
    <property type="term" value="F:ATP binding"/>
    <property type="evidence" value="ECO:0007669"/>
    <property type="project" value="UniProtKB-KW"/>
</dbReference>
<dbReference type="InterPro" id="IPR050062">
    <property type="entry name" value="Pro-tRNA_synthetase"/>
</dbReference>
<evidence type="ECO:0000256" key="9">
    <source>
        <dbReference type="ARBA" id="ARBA00022917"/>
    </source>
</evidence>
<dbReference type="SUPFAM" id="SSF55826">
    <property type="entry name" value="YbaK/ProRS associated domain"/>
    <property type="match status" value="1"/>
</dbReference>
<evidence type="ECO:0000256" key="7">
    <source>
        <dbReference type="ARBA" id="ARBA00022741"/>
    </source>
</evidence>
<dbReference type="EMBL" id="JAQQAL010000011">
    <property type="protein sequence ID" value="MDC7226342.1"/>
    <property type="molecule type" value="Genomic_DNA"/>
</dbReference>
<sequence length="564" mass="63693">MRYSRIFGNNTLRHNPSSSKSISYSLLLRGGYVRSLGSGLFALMPLGMRVVDKMKNIIREEMDALDGQEMDLPLVVPQNLWRKTGRDQIIGKELIRFVDRHGHDLVLSSSHLEPITQLARLSINSYRDFPRFLYQFKTKFRDEERVRCGLFRAKEFTMKDAYSFHRSYTDLNNFFPKVFRAYRNIFERCGVEVITAKSAVGSLSGDRAYEFLMECDWGDNYIVKCPSCGYQANLDVAKGYKDIHSGIPRRSEEISTPGCDTKEKLMDYLGVEDFEIAVTTLFKTLSGRVLVVCRGDYDISHEKLSRLLEEPVIGPASEEEVRAEGLVPGFLFPSNEITGFKLVVDDAVAESDNLIVGSDKKDIHLKNASFGRDFESSIVGDIVRIRAASECIQCRTPLEEVRAIEVGNIFKLGDFYPKSIGLSFTEENGEVSYPHMGSYGIGLGRLVTAIVEANHDDKGIIWPHGLAPFNFFLMGIGKSFRVKNVVEKLAEEIGSDVLFDDRHESVGVKFKDFDLLGIPYRIVVSTKGLQDGNVEFYERKTGKSWRVPVEMAVKTCRALSKESI</sequence>
<dbReference type="InterPro" id="IPR045864">
    <property type="entry name" value="aa-tRNA-synth_II/BPL/LPL"/>
</dbReference>
<dbReference type="InterPro" id="IPR007214">
    <property type="entry name" value="YbaK/aa-tRNA-synth-assoc-dom"/>
</dbReference>
<evidence type="ECO:0000256" key="12">
    <source>
        <dbReference type="NCBIfam" id="TIGR00409"/>
    </source>
</evidence>
<keyword evidence="9" id="KW-0648">Protein biosynthesis</keyword>
<reference evidence="14 15" key="1">
    <citation type="submission" date="2022-12" db="EMBL/GenBank/DDBJ databases">
        <title>Metagenome assembled genome from gulf of manar.</title>
        <authorList>
            <person name="Kohli P."/>
            <person name="Pk S."/>
            <person name="Venkata Ramana C."/>
            <person name="Sasikala C."/>
        </authorList>
    </citation>
    <scope>NUCLEOTIDE SEQUENCE [LARGE SCALE GENOMIC DNA]</scope>
    <source>
        <strain evidence="14">JB008</strain>
    </source>
</reference>
<keyword evidence="7" id="KW-0547">Nucleotide-binding</keyword>
<evidence type="ECO:0000256" key="10">
    <source>
        <dbReference type="ARBA" id="ARBA00023146"/>
    </source>
</evidence>
<evidence type="ECO:0000259" key="13">
    <source>
        <dbReference type="PROSITE" id="PS50862"/>
    </source>
</evidence>
<feature type="domain" description="Aminoacyl-transfer RNA synthetases class-II family profile" evidence="13">
    <location>
        <begin position="39"/>
        <end position="463"/>
    </location>
</feature>
<dbReference type="PRINTS" id="PR01046">
    <property type="entry name" value="TRNASYNTHPRO"/>
</dbReference>
<dbReference type="GO" id="GO:0002161">
    <property type="term" value="F:aminoacyl-tRNA deacylase activity"/>
    <property type="evidence" value="ECO:0007669"/>
    <property type="project" value="InterPro"/>
</dbReference>
<dbReference type="InterPro" id="IPR036621">
    <property type="entry name" value="Anticodon-bd_dom_sf"/>
</dbReference>
<comment type="subcellular location">
    <subcellularLocation>
        <location evidence="1">Cytoplasm</location>
    </subcellularLocation>
</comment>
<evidence type="ECO:0000256" key="2">
    <source>
        <dbReference type="ARBA" id="ARBA00011738"/>
    </source>
</evidence>
<dbReference type="Pfam" id="PF03129">
    <property type="entry name" value="HGTP_anticodon"/>
    <property type="match status" value="1"/>
</dbReference>
<dbReference type="EC" id="6.1.1.15" evidence="3 12"/>
<dbReference type="GO" id="GO:0005829">
    <property type="term" value="C:cytosol"/>
    <property type="evidence" value="ECO:0007669"/>
    <property type="project" value="TreeGrafter"/>
</dbReference>
<dbReference type="PANTHER" id="PTHR42753:SF2">
    <property type="entry name" value="PROLINE--TRNA LIGASE"/>
    <property type="match status" value="1"/>
</dbReference>
<evidence type="ECO:0000256" key="11">
    <source>
        <dbReference type="ARBA" id="ARBA00047671"/>
    </source>
</evidence>
<dbReference type="SUPFAM" id="SSF52954">
    <property type="entry name" value="Class II aaRS ABD-related"/>
    <property type="match status" value="1"/>
</dbReference>
<comment type="subunit">
    <text evidence="2">Homodimer.</text>
</comment>
<keyword evidence="10" id="KW-0030">Aminoacyl-tRNA synthetase</keyword>
<evidence type="ECO:0000313" key="14">
    <source>
        <dbReference type="EMBL" id="MDC7226342.1"/>
    </source>
</evidence>
<gene>
    <name evidence="14" type="primary">proS</name>
    <name evidence="14" type="ORF">PQJ61_06230</name>
</gene>
<dbReference type="InterPro" id="IPR002316">
    <property type="entry name" value="Pro-tRNA-ligase_IIa"/>
</dbReference>
<evidence type="ECO:0000256" key="3">
    <source>
        <dbReference type="ARBA" id="ARBA00012831"/>
    </source>
</evidence>
<dbReference type="CDD" id="cd00861">
    <property type="entry name" value="ProRS_anticodon_short"/>
    <property type="match status" value="1"/>
</dbReference>
<dbReference type="InterPro" id="IPR044140">
    <property type="entry name" value="ProRS_anticodon_short"/>
</dbReference>
<dbReference type="Pfam" id="PF00587">
    <property type="entry name" value="tRNA-synt_2b"/>
    <property type="match status" value="1"/>
</dbReference>
<keyword evidence="6 14" id="KW-0436">Ligase</keyword>
<comment type="caution">
    <text evidence="14">The sequence shown here is derived from an EMBL/GenBank/DDBJ whole genome shotgun (WGS) entry which is preliminary data.</text>
</comment>
<dbReference type="PROSITE" id="PS50862">
    <property type="entry name" value="AA_TRNA_LIGASE_II"/>
    <property type="match status" value="1"/>
</dbReference>
<dbReference type="InterPro" id="IPR004500">
    <property type="entry name" value="Pro-tRNA-synth_IIa_bac-type"/>
</dbReference>
<dbReference type="SUPFAM" id="SSF55681">
    <property type="entry name" value="Class II aaRS and biotin synthetases"/>
    <property type="match status" value="1"/>
</dbReference>
<name>A0AAJ1IBR6_9SPIO</name>
<dbReference type="NCBIfam" id="TIGR00409">
    <property type="entry name" value="proS_fam_II"/>
    <property type="match status" value="1"/>
</dbReference>
<dbReference type="Gene3D" id="3.40.50.800">
    <property type="entry name" value="Anticodon-binding domain"/>
    <property type="match status" value="1"/>
</dbReference>
<comment type="catalytic activity">
    <reaction evidence="11">
        <text>tRNA(Pro) + L-proline + ATP = L-prolyl-tRNA(Pro) + AMP + diphosphate</text>
        <dbReference type="Rhea" id="RHEA:14305"/>
        <dbReference type="Rhea" id="RHEA-COMP:9700"/>
        <dbReference type="Rhea" id="RHEA-COMP:9702"/>
        <dbReference type="ChEBI" id="CHEBI:30616"/>
        <dbReference type="ChEBI" id="CHEBI:33019"/>
        <dbReference type="ChEBI" id="CHEBI:60039"/>
        <dbReference type="ChEBI" id="CHEBI:78442"/>
        <dbReference type="ChEBI" id="CHEBI:78532"/>
        <dbReference type="ChEBI" id="CHEBI:456215"/>
        <dbReference type="EC" id="6.1.1.15"/>
    </reaction>
</comment>
<keyword evidence="8" id="KW-0067">ATP-binding</keyword>
<dbReference type="GO" id="GO:0006433">
    <property type="term" value="P:prolyl-tRNA aminoacylation"/>
    <property type="evidence" value="ECO:0007669"/>
    <property type="project" value="UniProtKB-UniRule"/>
</dbReference>
<dbReference type="Proteomes" id="UP001221217">
    <property type="component" value="Unassembled WGS sequence"/>
</dbReference>
<evidence type="ECO:0000256" key="4">
    <source>
        <dbReference type="ARBA" id="ARBA00019110"/>
    </source>
</evidence>
<dbReference type="Gene3D" id="3.30.930.10">
    <property type="entry name" value="Bira Bifunctional Protein, Domain 2"/>
    <property type="match status" value="2"/>
</dbReference>
<dbReference type="Gene3D" id="3.90.960.10">
    <property type="entry name" value="YbaK/aminoacyl-tRNA synthetase-associated domain"/>
    <property type="match status" value="1"/>
</dbReference>
<accession>A0AAJ1IBR6</accession>
<keyword evidence="5" id="KW-0963">Cytoplasm</keyword>